<dbReference type="InterPro" id="IPR014001">
    <property type="entry name" value="Helicase_ATP-bd"/>
</dbReference>
<dbReference type="GO" id="GO:0005634">
    <property type="term" value="C:nucleus"/>
    <property type="evidence" value="ECO:0007669"/>
    <property type="project" value="TreeGrafter"/>
</dbReference>
<dbReference type="InterPro" id="IPR038718">
    <property type="entry name" value="SNF2-like_sf"/>
</dbReference>
<dbReference type="InterPro" id="IPR027417">
    <property type="entry name" value="P-loop_NTPase"/>
</dbReference>
<feature type="region of interest" description="Disordered" evidence="4">
    <location>
        <begin position="224"/>
        <end position="248"/>
    </location>
</feature>
<dbReference type="GO" id="GO:0016787">
    <property type="term" value="F:hydrolase activity"/>
    <property type="evidence" value="ECO:0007669"/>
    <property type="project" value="UniProtKB-KW"/>
</dbReference>
<dbReference type="PANTHER" id="PTHR45626">
    <property type="entry name" value="TRANSCRIPTION TERMINATION FACTOR 2-RELATED"/>
    <property type="match status" value="1"/>
</dbReference>
<dbReference type="InterPro" id="IPR049730">
    <property type="entry name" value="SNF2/RAD54-like_C"/>
</dbReference>
<evidence type="ECO:0000313" key="8">
    <source>
        <dbReference type="Proteomes" id="UP000799302"/>
    </source>
</evidence>
<dbReference type="GO" id="GO:0008094">
    <property type="term" value="F:ATP-dependent activity, acting on DNA"/>
    <property type="evidence" value="ECO:0007669"/>
    <property type="project" value="TreeGrafter"/>
</dbReference>
<evidence type="ECO:0000259" key="6">
    <source>
        <dbReference type="PROSITE" id="PS51194"/>
    </source>
</evidence>
<keyword evidence="2" id="KW-0378">Hydrolase</keyword>
<feature type="domain" description="Helicase ATP-binding" evidence="5">
    <location>
        <begin position="688"/>
        <end position="873"/>
    </location>
</feature>
<organism evidence="7 8">
    <name type="scientific">Microthyrium microscopicum</name>
    <dbReference type="NCBI Taxonomy" id="703497"/>
    <lineage>
        <taxon>Eukaryota</taxon>
        <taxon>Fungi</taxon>
        <taxon>Dikarya</taxon>
        <taxon>Ascomycota</taxon>
        <taxon>Pezizomycotina</taxon>
        <taxon>Dothideomycetes</taxon>
        <taxon>Dothideomycetes incertae sedis</taxon>
        <taxon>Microthyriales</taxon>
        <taxon>Microthyriaceae</taxon>
        <taxon>Microthyrium</taxon>
    </lineage>
</organism>
<reference evidence="7" key="1">
    <citation type="journal article" date="2020" name="Stud. Mycol.">
        <title>101 Dothideomycetes genomes: a test case for predicting lifestyles and emergence of pathogens.</title>
        <authorList>
            <person name="Haridas S."/>
            <person name="Albert R."/>
            <person name="Binder M."/>
            <person name="Bloem J."/>
            <person name="Labutti K."/>
            <person name="Salamov A."/>
            <person name="Andreopoulos B."/>
            <person name="Baker S."/>
            <person name="Barry K."/>
            <person name="Bills G."/>
            <person name="Bluhm B."/>
            <person name="Cannon C."/>
            <person name="Castanera R."/>
            <person name="Culley D."/>
            <person name="Daum C."/>
            <person name="Ezra D."/>
            <person name="Gonzalez J."/>
            <person name="Henrissat B."/>
            <person name="Kuo A."/>
            <person name="Liang C."/>
            <person name="Lipzen A."/>
            <person name="Lutzoni F."/>
            <person name="Magnuson J."/>
            <person name="Mondo S."/>
            <person name="Nolan M."/>
            <person name="Ohm R."/>
            <person name="Pangilinan J."/>
            <person name="Park H.-J."/>
            <person name="Ramirez L."/>
            <person name="Alfaro M."/>
            <person name="Sun H."/>
            <person name="Tritt A."/>
            <person name="Yoshinaga Y."/>
            <person name="Zwiers L.-H."/>
            <person name="Turgeon B."/>
            <person name="Goodwin S."/>
            <person name="Spatafora J."/>
            <person name="Crous P."/>
            <person name="Grigoriev I."/>
        </authorList>
    </citation>
    <scope>NUCLEOTIDE SEQUENCE</scope>
    <source>
        <strain evidence="7">CBS 115976</strain>
    </source>
</reference>
<dbReference type="PROSITE" id="PS51194">
    <property type="entry name" value="HELICASE_CTER"/>
    <property type="match status" value="1"/>
</dbReference>
<dbReference type="GO" id="GO:0006281">
    <property type="term" value="P:DNA repair"/>
    <property type="evidence" value="ECO:0007669"/>
    <property type="project" value="TreeGrafter"/>
</dbReference>
<name>A0A6A6TYX1_9PEZI</name>
<dbReference type="CDD" id="cd18008">
    <property type="entry name" value="DEXDc_SHPRH-like"/>
    <property type="match status" value="1"/>
</dbReference>
<dbReference type="Proteomes" id="UP000799302">
    <property type="component" value="Unassembled WGS sequence"/>
</dbReference>
<dbReference type="EMBL" id="MU004243">
    <property type="protein sequence ID" value="KAF2664193.1"/>
    <property type="molecule type" value="Genomic_DNA"/>
</dbReference>
<dbReference type="Pfam" id="PF00271">
    <property type="entry name" value="Helicase_C"/>
    <property type="match status" value="1"/>
</dbReference>
<dbReference type="SMART" id="SM00490">
    <property type="entry name" value="HELICc"/>
    <property type="match status" value="1"/>
</dbReference>
<dbReference type="Pfam" id="PF00176">
    <property type="entry name" value="SNF2-rel_dom"/>
    <property type="match status" value="1"/>
</dbReference>
<dbReference type="InterPro" id="IPR050628">
    <property type="entry name" value="SNF2_RAD54_helicase_TF"/>
</dbReference>
<evidence type="ECO:0000256" key="4">
    <source>
        <dbReference type="SAM" id="MobiDB-lite"/>
    </source>
</evidence>
<protein>
    <submittedName>
        <fullName evidence="7">Uncharacterized protein</fullName>
    </submittedName>
</protein>
<dbReference type="Gene3D" id="3.40.50.10810">
    <property type="entry name" value="Tandem AAA-ATPase domain"/>
    <property type="match status" value="1"/>
</dbReference>
<gene>
    <name evidence="7" type="ORF">BT63DRAFT_103085</name>
</gene>
<accession>A0A6A6TYX1</accession>
<evidence type="ECO:0000313" key="7">
    <source>
        <dbReference type="EMBL" id="KAF2664193.1"/>
    </source>
</evidence>
<dbReference type="PROSITE" id="PS51192">
    <property type="entry name" value="HELICASE_ATP_BIND_1"/>
    <property type="match status" value="1"/>
</dbReference>
<dbReference type="GO" id="GO:0005524">
    <property type="term" value="F:ATP binding"/>
    <property type="evidence" value="ECO:0007669"/>
    <property type="project" value="UniProtKB-KW"/>
</dbReference>
<sequence length="1345" mass="151586">MDPTYPSDVMEDIDSTRMAQIFAQQEQALKNNAPDDVHAHWNGDPLTTFSAEHEPAPSVAATEETVGNTPMAIEEDFTSLPVTTTPPHEHTSFTPGASPTLANVASDTETELPTNGRFSDQSMSRKAVMPPIASERPLSGGFPSGVPQNVMPPSAMSLPYGNSTQHGQHPANFPSARNSRQAAFQNNQAMPYGQFMSNGQPSPAGFSLQHGHSMPNMPNGQLVSNSQSPSMMANHQSFPPTNLQNRPPQSRQEYEQMMLQQRQHATHQGFLLGQGNQAHHRSLQQQYQPHHHPQTGTVPSGFTAVNMPAHDNRHPSNHANWYPATPNTSYQPNGNIANGKRRVEDTITILDSDEESENVSLTHPAKKIRQVNHDVQHTNGNVQYVNENVQQVMDKIQQTSGTIDLTNSDDELKMVKVSTKTHKDNNRIVCLGRLEPCKAIAYKVPNPGHIPEKLKEWPRMRIRIRNIRHLSGQFFVLTDPANNDFAKLDIETARLLRNINALCKGAFKLDKLDIQLKRRRMGLGEEVGTFFMGGVKPHLAIDIALNVPKSVAREVLKAVERQRFRLVAIQSRGVDAYIEDDDGFEDEVEHWVVPVTERTADYSSEQVEREALLLVNHHTQNTAIPGMEQPDILASTLMDHQKQGLHFMTEREKDPYREAVEEKYQMWKFHTVDGVPQFYNKALDRSYAQAPKPTLGGILADDMGLGKTLSIIALIASTIDKARAFAALAPRRTLNGQVKPNMKGTLIVVPKTLLEANWLKQIQDHLKSDTLQTAMFYGSNRAKTITELANADIVLTTYNILEYDSRPSSPRVLFNANWYRVVLDEAHMIRVSKTSRAKACYTIEAARRWVVTGTPIQNHISDLGSLCTFLKLFPFDSSAKFSQYIETPFKAGDPMVVARLRLIVDTMTIRRTKDTLDLPPKTDIVQYVPMTEKEKKMYDVLADHAYKNIQIYTRGRTTLGGKSMGKILHNLLVLRMFCAHKQDMLSPEDQKLLKGISPEDPLEITDDDDVQNVEKAALDILVMLQESDADYCEYCKERFVVNPDEAEDAETTVAGNVAPDQPFAFTNECYHMVCPRCKPKWEADIEQNLCPKEPAFYNCNLCGQSRVHKHLVTLMREVVQEFMARREEMRSQRKLHKQLGTYTEPSSKVDYLLKCYDEFERLDAEKPDEPPNKAVVFTFWTTHLDLIEIALRERDIKFARLDGRMGHKQRLEAITAFETDPSITFFIASIGAGGVGLNLTAANFVFIMEPQWNPQAEQQAVDRVHRIGQTRPVQVIRMIAPGSIEARVKKLGQKKLDLAKITLQKSMGKREERENKLKGIQSLFSKRHAKDEEGDDEEVNLAFEA</sequence>
<dbReference type="InterPro" id="IPR000330">
    <property type="entry name" value="SNF2_N"/>
</dbReference>
<feature type="domain" description="Helicase C-terminal" evidence="6">
    <location>
        <begin position="1158"/>
        <end position="1318"/>
    </location>
</feature>
<evidence type="ECO:0000256" key="2">
    <source>
        <dbReference type="ARBA" id="ARBA00022801"/>
    </source>
</evidence>
<dbReference type="InterPro" id="IPR001650">
    <property type="entry name" value="Helicase_C-like"/>
</dbReference>
<dbReference type="SUPFAM" id="SSF52540">
    <property type="entry name" value="P-loop containing nucleoside triphosphate hydrolases"/>
    <property type="match status" value="2"/>
</dbReference>
<dbReference type="Gene3D" id="3.40.50.300">
    <property type="entry name" value="P-loop containing nucleotide triphosphate hydrolases"/>
    <property type="match status" value="1"/>
</dbReference>
<dbReference type="PANTHER" id="PTHR45626:SF52">
    <property type="entry name" value="SINGLE-STRANDED DNA-DEPENDENT ATPASE (EUROFUNG)"/>
    <property type="match status" value="1"/>
</dbReference>
<keyword evidence="8" id="KW-1185">Reference proteome</keyword>
<dbReference type="OrthoDB" id="448448at2759"/>
<evidence type="ECO:0000256" key="1">
    <source>
        <dbReference type="ARBA" id="ARBA00022741"/>
    </source>
</evidence>
<evidence type="ECO:0000256" key="3">
    <source>
        <dbReference type="ARBA" id="ARBA00022840"/>
    </source>
</evidence>
<keyword evidence="3" id="KW-0067">ATP-binding</keyword>
<dbReference type="SMART" id="SM00487">
    <property type="entry name" value="DEXDc"/>
    <property type="match status" value="1"/>
</dbReference>
<evidence type="ECO:0000259" key="5">
    <source>
        <dbReference type="PROSITE" id="PS51192"/>
    </source>
</evidence>
<dbReference type="CDD" id="cd18793">
    <property type="entry name" value="SF2_C_SNF"/>
    <property type="match status" value="1"/>
</dbReference>
<keyword evidence="1" id="KW-0547">Nucleotide-binding</keyword>
<proteinExistence type="predicted"/>